<organism evidence="1 2">
    <name type="scientific">Salegentibacter chungangensis</name>
    <dbReference type="NCBI Taxonomy" id="1335724"/>
    <lineage>
        <taxon>Bacteria</taxon>
        <taxon>Pseudomonadati</taxon>
        <taxon>Bacteroidota</taxon>
        <taxon>Flavobacteriia</taxon>
        <taxon>Flavobacteriales</taxon>
        <taxon>Flavobacteriaceae</taxon>
        <taxon>Salegentibacter</taxon>
    </lineage>
</organism>
<evidence type="ECO:0000313" key="1">
    <source>
        <dbReference type="EMBL" id="MFD1095446.1"/>
    </source>
</evidence>
<dbReference type="Proteomes" id="UP001597131">
    <property type="component" value="Unassembled WGS sequence"/>
</dbReference>
<dbReference type="Gene3D" id="3.10.450.50">
    <property type="match status" value="1"/>
</dbReference>
<accession>A0ABW3NRC2</accession>
<reference evidence="2" key="1">
    <citation type="journal article" date="2019" name="Int. J. Syst. Evol. Microbiol.">
        <title>The Global Catalogue of Microorganisms (GCM) 10K type strain sequencing project: providing services to taxonomists for standard genome sequencing and annotation.</title>
        <authorList>
            <consortium name="The Broad Institute Genomics Platform"/>
            <consortium name="The Broad Institute Genome Sequencing Center for Infectious Disease"/>
            <person name="Wu L."/>
            <person name="Ma J."/>
        </authorList>
    </citation>
    <scope>NUCLEOTIDE SEQUENCE [LARGE SCALE GENOMIC DNA]</scope>
    <source>
        <strain evidence="2">CCUG 64793</strain>
    </source>
</reference>
<dbReference type="InterPro" id="IPR032710">
    <property type="entry name" value="NTF2-like_dom_sf"/>
</dbReference>
<comment type="caution">
    <text evidence="1">The sequence shown here is derived from an EMBL/GenBank/DDBJ whole genome shotgun (WGS) entry which is preliminary data.</text>
</comment>
<dbReference type="RefSeq" id="WP_380744188.1">
    <property type="nucleotide sequence ID" value="NZ_JBHTLI010000001.1"/>
</dbReference>
<dbReference type="EMBL" id="JBHTLI010000001">
    <property type="protein sequence ID" value="MFD1095446.1"/>
    <property type="molecule type" value="Genomic_DNA"/>
</dbReference>
<protein>
    <submittedName>
        <fullName evidence="1">Nuclear transport factor 2 family protein</fullName>
    </submittedName>
</protein>
<proteinExistence type="predicted"/>
<gene>
    <name evidence="1" type="ORF">ACFQ3Q_06785</name>
</gene>
<sequence length="200" mass="22967">MKRLFIILTSVVFLFSSCNDSSKSKDTEQEPSAEPVNSKYEIASEAYSELNEQALMHMANLDFDAWGEMLDDNVEYFFPDGDADTRTVLKGKNKVLRWWQDWKANSGIEKMSFENTVHVPVISKEELKYSGLTGVIVISYFSNEMVYDGRATSVRMNFASHYTQDSLIDKIYTYYDRTPIINTVKIDLLSRKGDSSDKKK</sequence>
<dbReference type="SUPFAM" id="SSF54427">
    <property type="entry name" value="NTF2-like"/>
    <property type="match status" value="1"/>
</dbReference>
<evidence type="ECO:0000313" key="2">
    <source>
        <dbReference type="Proteomes" id="UP001597131"/>
    </source>
</evidence>
<dbReference type="PROSITE" id="PS51257">
    <property type="entry name" value="PROKAR_LIPOPROTEIN"/>
    <property type="match status" value="1"/>
</dbReference>
<keyword evidence="2" id="KW-1185">Reference proteome</keyword>
<name>A0ABW3NRC2_9FLAO</name>